<dbReference type="AlphaFoldDB" id="A0A6L2JV17"/>
<evidence type="ECO:0000313" key="1">
    <source>
        <dbReference type="EMBL" id="GEU39434.1"/>
    </source>
</evidence>
<sequence length="103" mass="11390">MLSSVLFGCREFNTILDEQPPSVLNFLGLKTYLFPDSLCVVENACNSNDYFLSLCLCLVLCSPQWSSSSLNKGCLYKLFMSSCGAVEVRNRCSLLSDRGVAQD</sequence>
<organism evidence="1">
    <name type="scientific">Tanacetum cinerariifolium</name>
    <name type="common">Dalmatian daisy</name>
    <name type="synonym">Chrysanthemum cinerariifolium</name>
    <dbReference type="NCBI Taxonomy" id="118510"/>
    <lineage>
        <taxon>Eukaryota</taxon>
        <taxon>Viridiplantae</taxon>
        <taxon>Streptophyta</taxon>
        <taxon>Embryophyta</taxon>
        <taxon>Tracheophyta</taxon>
        <taxon>Spermatophyta</taxon>
        <taxon>Magnoliopsida</taxon>
        <taxon>eudicotyledons</taxon>
        <taxon>Gunneridae</taxon>
        <taxon>Pentapetalae</taxon>
        <taxon>asterids</taxon>
        <taxon>campanulids</taxon>
        <taxon>Asterales</taxon>
        <taxon>Asteraceae</taxon>
        <taxon>Asteroideae</taxon>
        <taxon>Anthemideae</taxon>
        <taxon>Anthemidinae</taxon>
        <taxon>Tanacetum</taxon>
    </lineage>
</organism>
<comment type="caution">
    <text evidence="1">The sequence shown here is derived from an EMBL/GenBank/DDBJ whole genome shotgun (WGS) entry which is preliminary data.</text>
</comment>
<proteinExistence type="predicted"/>
<accession>A0A6L2JV17</accession>
<protein>
    <submittedName>
        <fullName evidence="1">Uncharacterized protein</fullName>
    </submittedName>
</protein>
<reference evidence="1" key="1">
    <citation type="journal article" date="2019" name="Sci. Rep.">
        <title>Draft genome of Tanacetum cinerariifolium, the natural source of mosquito coil.</title>
        <authorList>
            <person name="Yamashiro T."/>
            <person name="Shiraishi A."/>
            <person name="Satake H."/>
            <person name="Nakayama K."/>
        </authorList>
    </citation>
    <scope>NUCLEOTIDE SEQUENCE</scope>
</reference>
<dbReference type="EMBL" id="BKCJ010001173">
    <property type="protein sequence ID" value="GEU39434.1"/>
    <property type="molecule type" value="Genomic_DNA"/>
</dbReference>
<gene>
    <name evidence="1" type="ORF">Tci_011412</name>
</gene>
<name>A0A6L2JV17_TANCI</name>